<keyword evidence="4" id="KW-0012">Acyltransferase</keyword>
<dbReference type="InterPro" id="IPR001451">
    <property type="entry name" value="Hexapep"/>
</dbReference>
<sequence>MIKRIFKKIFLTIRPPKVKFRHGQRFYSNSLIDTLFPELVEIGDDFISAPGSIILAHDASILMHMGKYRVQKTIIGNRVFLGANSVVLPGVVIGDNVIIGSGAVVTKNVVSGSVVAGNPARVISTVDEYLNKCKKREILYTANENFIKLIEIGGVISEKRQDELRQCIYSQLKNKKK</sequence>
<proteinExistence type="inferred from homology"/>
<dbReference type="GO" id="GO:0008374">
    <property type="term" value="F:O-acyltransferase activity"/>
    <property type="evidence" value="ECO:0007669"/>
    <property type="project" value="TreeGrafter"/>
</dbReference>
<evidence type="ECO:0000313" key="6">
    <source>
        <dbReference type="Proteomes" id="UP000422221"/>
    </source>
</evidence>
<comment type="caution">
    <text evidence="5">The sequence shown here is derived from an EMBL/GenBank/DDBJ whole genome shotgun (WGS) entry which is preliminary data.</text>
</comment>
<dbReference type="Proteomes" id="UP000422221">
    <property type="component" value="Unassembled WGS sequence"/>
</dbReference>
<dbReference type="InterPro" id="IPR018357">
    <property type="entry name" value="Hexapep_transf_CS"/>
</dbReference>
<gene>
    <name evidence="5" type="ORF">F3F73_22860</name>
</gene>
<evidence type="ECO:0000313" key="5">
    <source>
        <dbReference type="EMBL" id="KAA3756996.1"/>
    </source>
</evidence>
<reference evidence="5 6" key="1">
    <citation type="journal article" date="2019" name="Nat. Med.">
        <title>A library of human gut bacterial isolates paired with longitudinal multiomics data enables mechanistic microbiome research.</title>
        <authorList>
            <person name="Poyet M."/>
            <person name="Groussin M."/>
            <person name="Gibbons S.M."/>
            <person name="Avila-Pacheco J."/>
            <person name="Jiang X."/>
            <person name="Kearney S.M."/>
            <person name="Perrotta A.R."/>
            <person name="Berdy B."/>
            <person name="Zhao S."/>
            <person name="Lieberman T.D."/>
            <person name="Swanson P.K."/>
            <person name="Smith M."/>
            <person name="Roesemann S."/>
            <person name="Alexander J.E."/>
            <person name="Rich S.A."/>
            <person name="Livny J."/>
            <person name="Vlamakis H."/>
            <person name="Clish C."/>
            <person name="Bullock K."/>
            <person name="Deik A."/>
            <person name="Scott J."/>
            <person name="Pierce K.A."/>
            <person name="Xavier R.J."/>
            <person name="Alm E.J."/>
        </authorList>
    </citation>
    <scope>NUCLEOTIDE SEQUENCE [LARGE SCALE GENOMIC DNA]</scope>
    <source>
        <strain evidence="5 6">BIOML-A10</strain>
    </source>
</reference>
<dbReference type="PANTHER" id="PTHR23416">
    <property type="entry name" value="SIALIC ACID SYNTHASE-RELATED"/>
    <property type="match status" value="1"/>
</dbReference>
<dbReference type="PROSITE" id="PS00101">
    <property type="entry name" value="HEXAPEP_TRANSFERASES"/>
    <property type="match status" value="1"/>
</dbReference>
<dbReference type="SUPFAM" id="SSF51161">
    <property type="entry name" value="Trimeric LpxA-like enzymes"/>
    <property type="match status" value="1"/>
</dbReference>
<comment type="similarity">
    <text evidence="1">Belongs to the transferase hexapeptide repeat family.</text>
</comment>
<dbReference type="PANTHER" id="PTHR23416:SF23">
    <property type="entry name" value="ACETYLTRANSFERASE C18B11.09C-RELATED"/>
    <property type="match status" value="1"/>
</dbReference>
<dbReference type="RefSeq" id="WP_130059932.1">
    <property type="nucleotide sequence ID" value="NZ_JADNPJ010000044.1"/>
</dbReference>
<keyword evidence="2" id="KW-0808">Transferase</keyword>
<evidence type="ECO:0000256" key="3">
    <source>
        <dbReference type="ARBA" id="ARBA00022737"/>
    </source>
</evidence>
<dbReference type="Pfam" id="PF00132">
    <property type="entry name" value="Hexapep"/>
    <property type="match status" value="1"/>
</dbReference>
<dbReference type="Gene3D" id="2.160.10.10">
    <property type="entry name" value="Hexapeptide repeat proteins"/>
    <property type="match status" value="1"/>
</dbReference>
<dbReference type="AlphaFoldDB" id="A0A7J4XCA8"/>
<evidence type="ECO:0008006" key="7">
    <source>
        <dbReference type="Google" id="ProtNLM"/>
    </source>
</evidence>
<dbReference type="InterPro" id="IPR051159">
    <property type="entry name" value="Hexapeptide_acetyltransf"/>
</dbReference>
<dbReference type="EMBL" id="VWMK01000038">
    <property type="protein sequence ID" value="KAA3756996.1"/>
    <property type="molecule type" value="Genomic_DNA"/>
</dbReference>
<dbReference type="InterPro" id="IPR011004">
    <property type="entry name" value="Trimer_LpxA-like_sf"/>
</dbReference>
<evidence type="ECO:0000256" key="1">
    <source>
        <dbReference type="ARBA" id="ARBA00007274"/>
    </source>
</evidence>
<keyword evidence="3" id="KW-0677">Repeat</keyword>
<organism evidence="5 6">
    <name type="scientific">Bacteroides salyersiae</name>
    <dbReference type="NCBI Taxonomy" id="291644"/>
    <lineage>
        <taxon>Bacteria</taxon>
        <taxon>Pseudomonadati</taxon>
        <taxon>Bacteroidota</taxon>
        <taxon>Bacteroidia</taxon>
        <taxon>Bacteroidales</taxon>
        <taxon>Bacteroidaceae</taxon>
        <taxon>Bacteroides</taxon>
    </lineage>
</organism>
<protein>
    <recommendedName>
        <fullName evidence="7">Acyltransferase</fullName>
    </recommendedName>
</protein>
<name>A0A7J4XCA8_9BACE</name>
<evidence type="ECO:0000256" key="2">
    <source>
        <dbReference type="ARBA" id="ARBA00022679"/>
    </source>
</evidence>
<accession>A0A7J4XCA8</accession>
<evidence type="ECO:0000256" key="4">
    <source>
        <dbReference type="ARBA" id="ARBA00023315"/>
    </source>
</evidence>